<name>A0A450SJ14_9GAMM</name>
<proteinExistence type="predicted"/>
<accession>A0A450SJ14</accession>
<reference evidence="1" key="1">
    <citation type="submission" date="2019-02" db="EMBL/GenBank/DDBJ databases">
        <authorList>
            <person name="Gruber-Vodicka R. H."/>
            <person name="Seah K. B. B."/>
        </authorList>
    </citation>
    <scope>NUCLEOTIDE SEQUENCE</scope>
    <source>
        <strain evidence="1">BECK_DK161</strain>
    </source>
</reference>
<protein>
    <submittedName>
        <fullName evidence="1">Uncharacterized protein</fullName>
    </submittedName>
</protein>
<organism evidence="1">
    <name type="scientific">Candidatus Kentrum sp. DK</name>
    <dbReference type="NCBI Taxonomy" id="2126562"/>
    <lineage>
        <taxon>Bacteria</taxon>
        <taxon>Pseudomonadati</taxon>
        <taxon>Pseudomonadota</taxon>
        <taxon>Gammaproteobacteria</taxon>
        <taxon>Candidatus Kentrum</taxon>
    </lineage>
</organism>
<dbReference type="EMBL" id="CAADEY010000039">
    <property type="protein sequence ID" value="VFJ53342.1"/>
    <property type="molecule type" value="Genomic_DNA"/>
</dbReference>
<evidence type="ECO:0000313" key="1">
    <source>
        <dbReference type="EMBL" id="VFJ53342.1"/>
    </source>
</evidence>
<dbReference type="AlphaFoldDB" id="A0A450SJ14"/>
<gene>
    <name evidence="1" type="ORF">BECKDK2373C_GA0170839_103920</name>
</gene>
<sequence length="49" mass="5686">MPEDLRATHEYNDEVLERVCIGRRFHNDTDTERLEKLFALYSGMTAGGK</sequence>